<protein>
    <submittedName>
        <fullName evidence="1">Uncharacterized protein</fullName>
    </submittedName>
</protein>
<dbReference type="Proteomes" id="UP000428260">
    <property type="component" value="Chromosome"/>
</dbReference>
<gene>
    <name evidence="1" type="ORF">GM418_00450</name>
</gene>
<dbReference type="RefSeq" id="WP_158862091.1">
    <property type="nucleotide sequence ID" value="NZ_CP046401.1"/>
</dbReference>
<organism evidence="1 2">
    <name type="scientific">Maribellus comscasis</name>
    <dbReference type="NCBI Taxonomy" id="2681766"/>
    <lineage>
        <taxon>Bacteria</taxon>
        <taxon>Pseudomonadati</taxon>
        <taxon>Bacteroidota</taxon>
        <taxon>Bacteroidia</taxon>
        <taxon>Marinilabiliales</taxon>
        <taxon>Prolixibacteraceae</taxon>
        <taxon>Maribellus</taxon>
    </lineage>
</organism>
<evidence type="ECO:0000313" key="1">
    <source>
        <dbReference type="EMBL" id="QGY42176.1"/>
    </source>
</evidence>
<name>A0A6I6JHA5_9BACT</name>
<dbReference type="EMBL" id="CP046401">
    <property type="protein sequence ID" value="QGY42176.1"/>
    <property type="molecule type" value="Genomic_DNA"/>
</dbReference>
<dbReference type="AlphaFoldDB" id="A0A6I6JHA5"/>
<evidence type="ECO:0000313" key="2">
    <source>
        <dbReference type="Proteomes" id="UP000428260"/>
    </source>
</evidence>
<dbReference type="KEGG" id="mcos:GM418_00450"/>
<sequence>MVNLNWPGVVNLTGVSNYQMQNEFLIQFGGENHIRVETLTEFLEKYRFLLYRINNNLGYSTEDLTVEVSPPENGSFRIKISPKYENQLLNTVSGILGGTMSGLILAWVLSGSNALTVEDVQKIIEGIDSKQKTEITTQVYNIYQQNDVKQTINQSFEIVSKDNNIQSLDISQNNHKIISIPKSDFPKYIKPQSELIQEIIETEKTEIEQVSLIVKTVHFEGSAKWGFIWRGYPIKASLKDENFIKKLSSEAFKRGDILMVKLQKRSVYNEDLNTYIIDENRYEIVEVLNHISKNSNDENYKLSLKE</sequence>
<proteinExistence type="predicted"/>
<accession>A0A6I6JHA5</accession>
<keyword evidence="2" id="KW-1185">Reference proteome</keyword>
<reference evidence="1 2" key="1">
    <citation type="submission" date="2019-11" db="EMBL/GenBank/DDBJ databases">
        <authorList>
            <person name="Zheng R.K."/>
            <person name="Sun C.M."/>
        </authorList>
    </citation>
    <scope>NUCLEOTIDE SEQUENCE [LARGE SCALE GENOMIC DNA]</scope>
    <source>
        <strain evidence="1 2">WC007</strain>
    </source>
</reference>